<feature type="region of interest" description="Disordered" evidence="2">
    <location>
        <begin position="176"/>
        <end position="300"/>
    </location>
</feature>
<dbReference type="OrthoDB" id="5428925at2759"/>
<protein>
    <submittedName>
        <fullName evidence="3">Uncharacterized protein</fullName>
    </submittedName>
</protein>
<evidence type="ECO:0000313" key="3">
    <source>
        <dbReference type="EMBL" id="KZZ91649.1"/>
    </source>
</evidence>
<accession>A0A167YQV2</accession>
<feature type="coiled-coil region" evidence="1">
    <location>
        <begin position="571"/>
        <end position="598"/>
    </location>
</feature>
<feature type="compositionally biased region" description="Pro residues" evidence="2">
    <location>
        <begin position="464"/>
        <end position="473"/>
    </location>
</feature>
<dbReference type="EMBL" id="AZGZ01000013">
    <property type="protein sequence ID" value="KZZ91649.1"/>
    <property type="molecule type" value="Genomic_DNA"/>
</dbReference>
<name>A0A167YQV2_9EURO</name>
<keyword evidence="1" id="KW-0175">Coiled coil</keyword>
<keyword evidence="4" id="KW-1185">Reference proteome</keyword>
<dbReference type="Proteomes" id="UP000242877">
    <property type="component" value="Unassembled WGS sequence"/>
</dbReference>
<feature type="compositionally biased region" description="Polar residues" evidence="2">
    <location>
        <begin position="504"/>
        <end position="529"/>
    </location>
</feature>
<feature type="region of interest" description="Disordered" evidence="2">
    <location>
        <begin position="390"/>
        <end position="409"/>
    </location>
</feature>
<organism evidence="3 4">
    <name type="scientific">Ascosphaera apis ARSEF 7405</name>
    <dbReference type="NCBI Taxonomy" id="392613"/>
    <lineage>
        <taxon>Eukaryota</taxon>
        <taxon>Fungi</taxon>
        <taxon>Dikarya</taxon>
        <taxon>Ascomycota</taxon>
        <taxon>Pezizomycotina</taxon>
        <taxon>Eurotiomycetes</taxon>
        <taxon>Eurotiomycetidae</taxon>
        <taxon>Onygenales</taxon>
        <taxon>Ascosphaeraceae</taxon>
        <taxon>Ascosphaera</taxon>
    </lineage>
</organism>
<feature type="compositionally biased region" description="Polar residues" evidence="2">
    <location>
        <begin position="289"/>
        <end position="300"/>
    </location>
</feature>
<dbReference type="AlphaFoldDB" id="A0A167YQV2"/>
<evidence type="ECO:0000313" key="4">
    <source>
        <dbReference type="Proteomes" id="UP000242877"/>
    </source>
</evidence>
<feature type="region of interest" description="Disordered" evidence="2">
    <location>
        <begin position="456"/>
        <end position="529"/>
    </location>
</feature>
<sequence length="599" mass="65403">MSPLAVRATASAPYGQVSGSGAQNVYAHEKPVVDAAVAAAISTDAGTGASPFRADEHHHTSFENHDCLVDRHHRRRRYRYNVTSLSCPSSPSPLVLQHFHAERAAGGDHISGSFPSHAFTQSEESFAGEHNSIGLAYNMTPPAPMSAFRSPTPSEGLGLGHKRKGSALKTVMKRLFNRRRQGSDVGRDDEDEEMTEDDGYHGHLGDVSFIRTRGTSPYPAPSRTGFRSEPSRRAAAPSPAAVTNDMSSRGTRQPAENVGVAMSNEEEEDNTSKRALYIKRPRAGRRRTASSAPISEMDSSSTSIIDTEYMLNVDFSGSSSQDSPAQSLGVWREEERKATPDLCPRSVSAAAIREAARHVRRASEDVPISRIDARDVSPFPLLPQQETVENDAPVTGNDQPAETFDPDESHRVSSLQSFNFGTFQRDDAGNLGQRVATIEVKLMDLELAISRLQVNASTKQSAPHRPPPPPPVQAPRAVESPRISDNFLSKHPHDPQFVPPTPASFGSPQSSPIESTRSTTPLDRFLNDNTNSMTFSPDFLSSGFDARSPSAADDRIFSMTSEQYNGIMDMMRREQESRRALEKQVAALQRQLSSLSSLQ</sequence>
<evidence type="ECO:0000256" key="1">
    <source>
        <dbReference type="SAM" id="Coils"/>
    </source>
</evidence>
<proteinExistence type="predicted"/>
<reference evidence="3 4" key="1">
    <citation type="journal article" date="2016" name="Genome Biol. Evol.">
        <title>Divergent and convergent evolution of fungal pathogenicity.</title>
        <authorList>
            <person name="Shang Y."/>
            <person name="Xiao G."/>
            <person name="Zheng P."/>
            <person name="Cen K."/>
            <person name="Zhan S."/>
            <person name="Wang C."/>
        </authorList>
    </citation>
    <scope>NUCLEOTIDE SEQUENCE [LARGE SCALE GENOMIC DNA]</scope>
    <source>
        <strain evidence="3 4">ARSEF 7405</strain>
    </source>
</reference>
<feature type="compositionally biased region" description="Acidic residues" evidence="2">
    <location>
        <begin position="187"/>
        <end position="197"/>
    </location>
</feature>
<gene>
    <name evidence="3" type="ORF">AAP_03355</name>
</gene>
<evidence type="ECO:0000256" key="2">
    <source>
        <dbReference type="SAM" id="MobiDB-lite"/>
    </source>
</evidence>
<comment type="caution">
    <text evidence="3">The sequence shown here is derived from an EMBL/GenBank/DDBJ whole genome shotgun (WGS) entry which is preliminary data.</text>
</comment>
<feature type="compositionally biased region" description="Basic residues" evidence="2">
    <location>
        <begin position="276"/>
        <end position="288"/>
    </location>
</feature>
<dbReference type="VEuPathDB" id="FungiDB:AAP_03355"/>